<keyword evidence="3" id="KW-0574">Periplasm</keyword>
<comment type="subcellular location">
    <subcellularLocation>
        <location evidence="1">Periplasm</location>
    </subcellularLocation>
</comment>
<evidence type="ECO:0000256" key="3">
    <source>
        <dbReference type="ARBA" id="ARBA00022764"/>
    </source>
</evidence>
<evidence type="ECO:0000313" key="5">
    <source>
        <dbReference type="Proteomes" id="UP000321058"/>
    </source>
</evidence>
<dbReference type="AlphaFoldDB" id="A0A512N9C0"/>
<dbReference type="InterPro" id="IPR006311">
    <property type="entry name" value="TAT_signal"/>
</dbReference>
<evidence type="ECO:0000256" key="1">
    <source>
        <dbReference type="ARBA" id="ARBA00004418"/>
    </source>
</evidence>
<protein>
    <recommendedName>
        <fullName evidence="6">Sugar ABC transporter substrate-binding protein</fullName>
    </recommendedName>
</protein>
<dbReference type="PANTHER" id="PTHR43649:SF12">
    <property type="entry name" value="DIACETYLCHITOBIOSE BINDING PROTEIN DASA"/>
    <property type="match status" value="1"/>
</dbReference>
<proteinExistence type="inferred from homology"/>
<gene>
    <name evidence="4" type="ORF">RSO01_27460</name>
</gene>
<accession>A0A512N9C0</accession>
<dbReference type="SUPFAM" id="SSF53850">
    <property type="entry name" value="Periplasmic binding protein-like II"/>
    <property type="match status" value="1"/>
</dbReference>
<organism evidence="4 5">
    <name type="scientific">Reyranella soli</name>
    <dbReference type="NCBI Taxonomy" id="1230389"/>
    <lineage>
        <taxon>Bacteria</taxon>
        <taxon>Pseudomonadati</taxon>
        <taxon>Pseudomonadota</taxon>
        <taxon>Alphaproteobacteria</taxon>
        <taxon>Hyphomicrobiales</taxon>
        <taxon>Reyranellaceae</taxon>
        <taxon>Reyranella</taxon>
    </lineage>
</organism>
<dbReference type="EMBL" id="BKAJ01000040">
    <property type="protein sequence ID" value="GEP55580.1"/>
    <property type="molecule type" value="Genomic_DNA"/>
</dbReference>
<dbReference type="InterPro" id="IPR050490">
    <property type="entry name" value="Bact_solute-bd_prot1"/>
</dbReference>
<name>A0A512N9C0_9HYPH</name>
<evidence type="ECO:0008006" key="6">
    <source>
        <dbReference type="Google" id="ProtNLM"/>
    </source>
</evidence>
<sequence length="452" mass="49650">MTDDLMRKWELSRRRVLAGAAGLGAAGLSAGAFGQQGGPWSVPPKSKVDAVNFVVWTYGDIYTRIAKQFEADWGVKVDSTISSFNDHPTKLTTMFAAGEKIDVSQSSPFSFPNFVSQGLVEPIDGLPGAADYIKDFTPFTKQVATVGGKTMGLPYFSAVWVWNYYADMLEKLKIDKPFATYDEFIEHCVKAKKDGVSRYPILWVAGVGLEQLPGTWYQMTWNKGGTFFDKQGNHQLGAGSIARETLKWWANTFEKGLDIADPESLKVQFTTSAKAFGAGKNLYRGPNHHYGLNVANDPAQSPIAGKVKVLGSPGEGKTIGVTHVYFLSTATRDKEWGWKLLQYLGGKTKDGNYTQAISLAKDAMLGSGYTSVMNSDAVKQGWAPWGDVPEILKIWDKAAYIGEVCSSVYQPWHFPWTDQLNIEVQKCLTGQITADACCDNLIKGIADAKRKV</sequence>
<evidence type="ECO:0000313" key="4">
    <source>
        <dbReference type="EMBL" id="GEP55580.1"/>
    </source>
</evidence>
<dbReference type="Proteomes" id="UP000321058">
    <property type="component" value="Unassembled WGS sequence"/>
</dbReference>
<dbReference type="PANTHER" id="PTHR43649">
    <property type="entry name" value="ARABINOSE-BINDING PROTEIN-RELATED"/>
    <property type="match status" value="1"/>
</dbReference>
<comment type="caution">
    <text evidence="4">The sequence shown here is derived from an EMBL/GenBank/DDBJ whole genome shotgun (WGS) entry which is preliminary data.</text>
</comment>
<dbReference type="InterPro" id="IPR006059">
    <property type="entry name" value="SBP"/>
</dbReference>
<comment type="similarity">
    <text evidence="2">Belongs to the bacterial solute-binding protein 1 family.</text>
</comment>
<dbReference type="GO" id="GO:0042597">
    <property type="term" value="C:periplasmic space"/>
    <property type="evidence" value="ECO:0007669"/>
    <property type="project" value="UniProtKB-SubCell"/>
</dbReference>
<evidence type="ECO:0000256" key="2">
    <source>
        <dbReference type="ARBA" id="ARBA00008520"/>
    </source>
</evidence>
<dbReference type="PROSITE" id="PS51318">
    <property type="entry name" value="TAT"/>
    <property type="match status" value="1"/>
</dbReference>
<keyword evidence="5" id="KW-1185">Reference proteome</keyword>
<dbReference type="RefSeq" id="WP_170303040.1">
    <property type="nucleotide sequence ID" value="NZ_BKAJ01000040.1"/>
</dbReference>
<dbReference type="Gene3D" id="3.40.190.10">
    <property type="entry name" value="Periplasmic binding protein-like II"/>
    <property type="match status" value="1"/>
</dbReference>
<dbReference type="Pfam" id="PF01547">
    <property type="entry name" value="SBP_bac_1"/>
    <property type="match status" value="1"/>
</dbReference>
<reference evidence="4 5" key="1">
    <citation type="submission" date="2019-07" db="EMBL/GenBank/DDBJ databases">
        <title>Whole genome shotgun sequence of Reyranella soli NBRC 108950.</title>
        <authorList>
            <person name="Hosoyama A."/>
            <person name="Uohara A."/>
            <person name="Ohji S."/>
            <person name="Ichikawa N."/>
        </authorList>
    </citation>
    <scope>NUCLEOTIDE SEQUENCE [LARGE SCALE GENOMIC DNA]</scope>
    <source>
        <strain evidence="4 5">NBRC 108950</strain>
    </source>
</reference>